<keyword evidence="1" id="KW-0732">Signal</keyword>
<dbReference type="Proteomes" id="UP001501747">
    <property type="component" value="Unassembled WGS sequence"/>
</dbReference>
<accession>A0ABP7QTA9</accession>
<dbReference type="EMBL" id="BAABAL010000003">
    <property type="protein sequence ID" value="GAA3987671.1"/>
    <property type="molecule type" value="Genomic_DNA"/>
</dbReference>
<dbReference type="SUPFAM" id="SSF56219">
    <property type="entry name" value="DNase I-like"/>
    <property type="match status" value="1"/>
</dbReference>
<feature type="chain" id="PRO_5046021298" description="Endonuclease/exonuclease/phosphatase domain-containing protein" evidence="1">
    <location>
        <begin position="27"/>
        <end position="251"/>
    </location>
</feature>
<feature type="signal peptide" evidence="1">
    <location>
        <begin position="1"/>
        <end position="26"/>
    </location>
</feature>
<name>A0ABP7QTA9_9PSEU</name>
<protein>
    <recommendedName>
        <fullName evidence="4">Endonuclease/exonuclease/phosphatase domain-containing protein</fullName>
    </recommendedName>
</protein>
<dbReference type="Gene3D" id="3.60.10.10">
    <property type="entry name" value="Endonuclease/exonuclease/phosphatase"/>
    <property type="match status" value="1"/>
</dbReference>
<sequence>MRTRQILSVLVATLAVGAATTPAASAATPVKVLQLNLCHGGSASCFTGDRVMAKAKEVIASVKPQVLSLNESCSGDLAPLGAAMGAVKSLFVAARRDGNPVKCKNGQDYGNAILVVSALAGSSAGQSGVFTQQDSRSEKRSWGCLPAGRISACTTHLSAWDGPVALAQCKELMGRVEGYARTAPALFSGDMNLRHKGNPDAQACNRAGFYRKGDGGLQHVFASTKFTFVKSSTMGMGGTTDHPALIVELSF</sequence>
<dbReference type="InterPro" id="IPR036691">
    <property type="entry name" value="Endo/exonu/phosph_ase_sf"/>
</dbReference>
<reference evidence="3" key="1">
    <citation type="journal article" date="2019" name="Int. J. Syst. Evol. Microbiol.">
        <title>The Global Catalogue of Microorganisms (GCM) 10K type strain sequencing project: providing services to taxonomists for standard genome sequencing and annotation.</title>
        <authorList>
            <consortium name="The Broad Institute Genomics Platform"/>
            <consortium name="The Broad Institute Genome Sequencing Center for Infectious Disease"/>
            <person name="Wu L."/>
            <person name="Ma J."/>
        </authorList>
    </citation>
    <scope>NUCLEOTIDE SEQUENCE [LARGE SCALE GENOMIC DNA]</scope>
    <source>
        <strain evidence="3">JCM 17342</strain>
    </source>
</reference>
<dbReference type="RefSeq" id="WP_344870543.1">
    <property type="nucleotide sequence ID" value="NZ_BAABAL010000003.1"/>
</dbReference>
<proteinExistence type="predicted"/>
<keyword evidence="3" id="KW-1185">Reference proteome</keyword>
<comment type="caution">
    <text evidence="2">The sequence shown here is derived from an EMBL/GenBank/DDBJ whole genome shotgun (WGS) entry which is preliminary data.</text>
</comment>
<evidence type="ECO:0000313" key="2">
    <source>
        <dbReference type="EMBL" id="GAA3987671.1"/>
    </source>
</evidence>
<evidence type="ECO:0000313" key="3">
    <source>
        <dbReference type="Proteomes" id="UP001501747"/>
    </source>
</evidence>
<organism evidence="2 3">
    <name type="scientific">Allokutzneria multivorans</name>
    <dbReference type="NCBI Taxonomy" id="1142134"/>
    <lineage>
        <taxon>Bacteria</taxon>
        <taxon>Bacillati</taxon>
        <taxon>Actinomycetota</taxon>
        <taxon>Actinomycetes</taxon>
        <taxon>Pseudonocardiales</taxon>
        <taxon>Pseudonocardiaceae</taxon>
        <taxon>Allokutzneria</taxon>
    </lineage>
</organism>
<evidence type="ECO:0000256" key="1">
    <source>
        <dbReference type="SAM" id="SignalP"/>
    </source>
</evidence>
<evidence type="ECO:0008006" key="4">
    <source>
        <dbReference type="Google" id="ProtNLM"/>
    </source>
</evidence>
<gene>
    <name evidence="2" type="ORF">GCM10022247_02450</name>
</gene>